<feature type="short sequence motif" description="GXGXXG" evidence="4">
    <location>
        <begin position="58"/>
        <end position="63"/>
    </location>
</feature>
<protein>
    <recommendedName>
        <fullName evidence="6">PNPLA domain-containing protein</fullName>
    </recommendedName>
</protein>
<reference evidence="7" key="1">
    <citation type="journal article" date="2020" name="Stud. Mycol.">
        <title>101 Dothideomycetes genomes: a test case for predicting lifestyles and emergence of pathogens.</title>
        <authorList>
            <person name="Haridas S."/>
            <person name="Albert R."/>
            <person name="Binder M."/>
            <person name="Bloem J."/>
            <person name="Labutti K."/>
            <person name="Salamov A."/>
            <person name="Andreopoulos B."/>
            <person name="Baker S."/>
            <person name="Barry K."/>
            <person name="Bills G."/>
            <person name="Bluhm B."/>
            <person name="Cannon C."/>
            <person name="Castanera R."/>
            <person name="Culley D."/>
            <person name="Daum C."/>
            <person name="Ezra D."/>
            <person name="Gonzalez J."/>
            <person name="Henrissat B."/>
            <person name="Kuo A."/>
            <person name="Liang C."/>
            <person name="Lipzen A."/>
            <person name="Lutzoni F."/>
            <person name="Magnuson J."/>
            <person name="Mondo S."/>
            <person name="Nolan M."/>
            <person name="Ohm R."/>
            <person name="Pangilinan J."/>
            <person name="Park H.-J."/>
            <person name="Ramirez L."/>
            <person name="Alfaro M."/>
            <person name="Sun H."/>
            <person name="Tritt A."/>
            <person name="Yoshinaga Y."/>
            <person name="Zwiers L.-H."/>
            <person name="Turgeon B."/>
            <person name="Goodwin S."/>
            <person name="Spatafora J."/>
            <person name="Crous P."/>
            <person name="Grigoriev I."/>
        </authorList>
    </citation>
    <scope>NUCLEOTIDE SEQUENCE</scope>
    <source>
        <strain evidence="7">ATCC 36951</strain>
    </source>
</reference>
<dbReference type="GO" id="GO:0047499">
    <property type="term" value="F:calcium-independent phospholipase A2 activity"/>
    <property type="evidence" value="ECO:0007669"/>
    <property type="project" value="TreeGrafter"/>
</dbReference>
<organism evidence="7 8">
    <name type="scientific">Zasmidium cellare ATCC 36951</name>
    <dbReference type="NCBI Taxonomy" id="1080233"/>
    <lineage>
        <taxon>Eukaryota</taxon>
        <taxon>Fungi</taxon>
        <taxon>Dikarya</taxon>
        <taxon>Ascomycota</taxon>
        <taxon>Pezizomycotina</taxon>
        <taxon>Dothideomycetes</taxon>
        <taxon>Dothideomycetidae</taxon>
        <taxon>Mycosphaerellales</taxon>
        <taxon>Mycosphaerellaceae</taxon>
        <taxon>Zasmidium</taxon>
    </lineage>
</organism>
<dbReference type="Gene3D" id="3.40.1090.10">
    <property type="entry name" value="Cytosolic phospholipase A2 catalytic domain"/>
    <property type="match status" value="1"/>
</dbReference>
<feature type="compositionally biased region" description="Polar residues" evidence="5">
    <location>
        <begin position="1"/>
        <end position="16"/>
    </location>
</feature>
<keyword evidence="2 4" id="KW-0442">Lipid degradation</keyword>
<dbReference type="PANTHER" id="PTHR24185">
    <property type="entry name" value="CALCIUM-INDEPENDENT PHOSPHOLIPASE A2-GAMMA"/>
    <property type="match status" value="1"/>
</dbReference>
<dbReference type="SUPFAM" id="SSF52151">
    <property type="entry name" value="FabD/lysophospholipase-like"/>
    <property type="match status" value="1"/>
</dbReference>
<dbReference type="GeneID" id="54568219"/>
<evidence type="ECO:0000256" key="3">
    <source>
        <dbReference type="ARBA" id="ARBA00023098"/>
    </source>
</evidence>
<dbReference type="GO" id="GO:0016042">
    <property type="term" value="P:lipid catabolic process"/>
    <property type="evidence" value="ECO:0007669"/>
    <property type="project" value="UniProtKB-UniRule"/>
</dbReference>
<dbReference type="PROSITE" id="PS51635">
    <property type="entry name" value="PNPLA"/>
    <property type="match status" value="1"/>
</dbReference>
<name>A0A6A6D5A1_ZASCE</name>
<keyword evidence="8" id="KW-1185">Reference proteome</keyword>
<feature type="region of interest" description="Disordered" evidence="5">
    <location>
        <begin position="1"/>
        <end position="39"/>
    </location>
</feature>
<feature type="short sequence motif" description="GXSXG" evidence="4">
    <location>
        <begin position="185"/>
        <end position="189"/>
    </location>
</feature>
<keyword evidence="1 4" id="KW-0378">Hydrolase</keyword>
<evidence type="ECO:0000256" key="1">
    <source>
        <dbReference type="ARBA" id="ARBA00022801"/>
    </source>
</evidence>
<evidence type="ECO:0000256" key="5">
    <source>
        <dbReference type="SAM" id="MobiDB-lite"/>
    </source>
</evidence>
<feature type="active site" description="Nucleophile" evidence="4">
    <location>
        <position position="187"/>
    </location>
</feature>
<dbReference type="EMBL" id="ML993579">
    <property type="protein sequence ID" value="KAF2173588.1"/>
    <property type="molecule type" value="Genomic_DNA"/>
</dbReference>
<feature type="region of interest" description="Disordered" evidence="5">
    <location>
        <begin position="104"/>
        <end position="139"/>
    </location>
</feature>
<dbReference type="OrthoDB" id="626167at2759"/>
<feature type="domain" description="PNPLA" evidence="6">
    <location>
        <begin position="54"/>
        <end position="374"/>
    </location>
</feature>
<sequence length="571" mass="63590">MEESTATLSAPSGSQTRASSRAPSAPRRAETEDSEKAGRVWARGVEDPWHPCILTLDGGGIRGYSSLLILKALMHEIWLYEQEYDNATIEVRTDSPTSYFGTESEGQAAGGAVRGRSGHHRNLGNDPDVGEGQHGVNTELDGTATAPAAVLQTTAQDSMTADISTRKSLSEEELLPCHYFDFMYGTSTGGLIATILGRLRMTVTEGLELYRKVGDDLFGKRRSRVPLMTKYYHEPLEKAVRDIVSSRCHEHENCDGNDLHPWDVAKFDEILSKPVPFDVDQPRVCQSCCLTATHDENISEAYLLRSYPHYYSENAPNWITRYNEGADPIPIWKVTRATTAAPFYFELIKAEVDNVEKSFKDGGIRENNPSGAALSEFHALYEGRANSPALMLSVGTGRPDQTHDGFSEGWTSPIGRVPIVSKFLEKRAVIQNLLIKYTEGEKQHKQMREYAHGEHTWYKRLNVSEGLQNMALDDWERGQWFDPKTEQKITVPGGASLTRMEDATDDYLTRPFNPNIDSYAPPSTMLKQAAQKLVLQRRAREEMGGPRWDAFVGKHLHGPKITATDANGHAG</sequence>
<feature type="compositionally biased region" description="Low complexity" evidence="5">
    <location>
        <begin position="17"/>
        <end position="26"/>
    </location>
</feature>
<dbReference type="Proteomes" id="UP000799537">
    <property type="component" value="Unassembled WGS sequence"/>
</dbReference>
<accession>A0A6A6D5A1</accession>
<evidence type="ECO:0000313" key="7">
    <source>
        <dbReference type="EMBL" id="KAF2173588.1"/>
    </source>
</evidence>
<dbReference type="Pfam" id="PF01734">
    <property type="entry name" value="Patatin"/>
    <property type="match status" value="1"/>
</dbReference>
<feature type="active site" description="Proton acceptor" evidence="4">
    <location>
        <position position="361"/>
    </location>
</feature>
<dbReference type="InterPro" id="IPR016035">
    <property type="entry name" value="Acyl_Trfase/lysoPLipase"/>
</dbReference>
<dbReference type="GO" id="GO:0019369">
    <property type="term" value="P:arachidonate metabolic process"/>
    <property type="evidence" value="ECO:0007669"/>
    <property type="project" value="TreeGrafter"/>
</dbReference>
<keyword evidence="3 4" id="KW-0443">Lipid metabolism</keyword>
<dbReference type="PANTHER" id="PTHR24185:SF1">
    <property type="entry name" value="CALCIUM-INDEPENDENT PHOSPHOLIPASE A2-GAMMA"/>
    <property type="match status" value="1"/>
</dbReference>
<dbReference type="InterPro" id="IPR002641">
    <property type="entry name" value="PNPLA_dom"/>
</dbReference>
<evidence type="ECO:0000259" key="6">
    <source>
        <dbReference type="PROSITE" id="PS51635"/>
    </source>
</evidence>
<dbReference type="GO" id="GO:0016020">
    <property type="term" value="C:membrane"/>
    <property type="evidence" value="ECO:0007669"/>
    <property type="project" value="TreeGrafter"/>
</dbReference>
<dbReference type="GO" id="GO:0046486">
    <property type="term" value="P:glycerolipid metabolic process"/>
    <property type="evidence" value="ECO:0007669"/>
    <property type="project" value="UniProtKB-ARBA"/>
</dbReference>
<feature type="short sequence motif" description="DGA/G" evidence="4">
    <location>
        <begin position="361"/>
        <end position="363"/>
    </location>
</feature>
<evidence type="ECO:0000313" key="8">
    <source>
        <dbReference type="Proteomes" id="UP000799537"/>
    </source>
</evidence>
<dbReference type="RefSeq" id="XP_033674477.1">
    <property type="nucleotide sequence ID" value="XM_033814947.1"/>
</dbReference>
<evidence type="ECO:0000256" key="4">
    <source>
        <dbReference type="PROSITE-ProRule" id="PRU01161"/>
    </source>
</evidence>
<proteinExistence type="predicted"/>
<dbReference type="AlphaFoldDB" id="A0A6A6D5A1"/>
<evidence type="ECO:0000256" key="2">
    <source>
        <dbReference type="ARBA" id="ARBA00022963"/>
    </source>
</evidence>
<gene>
    <name evidence="7" type="ORF">M409DRAFT_61935</name>
</gene>
<feature type="compositionally biased region" description="Basic and acidic residues" evidence="5">
    <location>
        <begin position="27"/>
        <end position="39"/>
    </location>
</feature>